<name>A0ABY3PT34_9CYAN</name>
<organism evidence="3 4">
    <name type="scientific">Gloeobacter morelensis MG652769</name>
    <dbReference type="NCBI Taxonomy" id="2781736"/>
    <lineage>
        <taxon>Bacteria</taxon>
        <taxon>Bacillati</taxon>
        <taxon>Cyanobacteriota</taxon>
        <taxon>Cyanophyceae</taxon>
        <taxon>Gloeobacterales</taxon>
        <taxon>Gloeobacteraceae</taxon>
        <taxon>Gloeobacter</taxon>
        <taxon>Gloeobacter morelensis</taxon>
    </lineage>
</organism>
<reference evidence="3 4" key="1">
    <citation type="journal article" date="2021" name="Genome Biol. Evol.">
        <title>Complete Genome Sequencing of a Novel Gloeobacter Species from a Waterfall Cave in Mexico.</title>
        <authorList>
            <person name="Saw J.H."/>
            <person name="Cardona T."/>
            <person name="Montejano G."/>
        </authorList>
    </citation>
    <scope>NUCLEOTIDE SEQUENCE [LARGE SCALE GENOMIC DNA]</scope>
    <source>
        <strain evidence="3">MG652769</strain>
    </source>
</reference>
<keyword evidence="4" id="KW-1185">Reference proteome</keyword>
<evidence type="ECO:0000256" key="1">
    <source>
        <dbReference type="PROSITE-ProRule" id="PRU01076"/>
    </source>
</evidence>
<dbReference type="InterPro" id="IPR007159">
    <property type="entry name" value="SpoVT-AbrB_dom"/>
</dbReference>
<sequence>MKSQVARWGNSLAFRIPKQIAIQLDLKPSTTLVCSVEAGALVVRPVREVKEYSLEELLTGPTEVEDEVDWGKPEGKEAW</sequence>
<dbReference type="EMBL" id="CP063845">
    <property type="protein sequence ID" value="UFP96905.1"/>
    <property type="molecule type" value="Genomic_DNA"/>
</dbReference>
<dbReference type="PANTHER" id="PTHR40516">
    <property type="entry name" value="ANTITOXIN CHPS-RELATED"/>
    <property type="match status" value="1"/>
</dbReference>
<gene>
    <name evidence="3" type="ORF">ISF26_05125</name>
</gene>
<dbReference type="Proteomes" id="UP001054846">
    <property type="component" value="Chromosome"/>
</dbReference>
<dbReference type="Gene3D" id="2.10.260.10">
    <property type="match status" value="1"/>
</dbReference>
<dbReference type="Pfam" id="PF04014">
    <property type="entry name" value="MazE_antitoxin"/>
    <property type="match status" value="1"/>
</dbReference>
<dbReference type="InterPro" id="IPR037914">
    <property type="entry name" value="SpoVT-AbrB_sf"/>
</dbReference>
<evidence type="ECO:0000259" key="2">
    <source>
        <dbReference type="PROSITE" id="PS51740"/>
    </source>
</evidence>
<dbReference type="SMART" id="SM00966">
    <property type="entry name" value="SpoVT_AbrB"/>
    <property type="match status" value="1"/>
</dbReference>
<dbReference type="PANTHER" id="PTHR40516:SF1">
    <property type="entry name" value="ANTITOXIN CHPS-RELATED"/>
    <property type="match status" value="1"/>
</dbReference>
<feature type="domain" description="SpoVT-AbrB" evidence="2">
    <location>
        <begin position="3"/>
        <end position="48"/>
    </location>
</feature>
<accession>A0ABY3PT34</accession>
<dbReference type="PROSITE" id="PS51740">
    <property type="entry name" value="SPOVT_ABRB"/>
    <property type="match status" value="1"/>
</dbReference>
<protein>
    <submittedName>
        <fullName evidence="3">AbrB/MazE/SpoVT family DNA-binding domain-containing protein</fullName>
    </submittedName>
</protein>
<keyword evidence="1 3" id="KW-0238">DNA-binding</keyword>
<evidence type="ECO:0000313" key="3">
    <source>
        <dbReference type="EMBL" id="UFP96905.1"/>
    </source>
</evidence>
<dbReference type="GO" id="GO:0003677">
    <property type="term" value="F:DNA binding"/>
    <property type="evidence" value="ECO:0007669"/>
    <property type="project" value="UniProtKB-KW"/>
</dbReference>
<dbReference type="SUPFAM" id="SSF89447">
    <property type="entry name" value="AbrB/MazE/MraZ-like"/>
    <property type="match status" value="1"/>
</dbReference>
<keyword evidence="3" id="KW-0808">Transferase</keyword>
<dbReference type="GO" id="GO:0016740">
    <property type="term" value="F:transferase activity"/>
    <property type="evidence" value="ECO:0007669"/>
    <property type="project" value="UniProtKB-KW"/>
</dbReference>
<evidence type="ECO:0000313" key="4">
    <source>
        <dbReference type="Proteomes" id="UP001054846"/>
    </source>
</evidence>
<proteinExistence type="predicted"/>
<dbReference type="InterPro" id="IPR039052">
    <property type="entry name" value="Antitox_PemI-like"/>
</dbReference>